<dbReference type="CDD" id="cd00801">
    <property type="entry name" value="INT_P4_C"/>
    <property type="match status" value="1"/>
</dbReference>
<keyword evidence="9" id="KW-1185">Reference proteome</keyword>
<dbReference type="Gene3D" id="1.10.150.130">
    <property type="match status" value="1"/>
</dbReference>
<dbReference type="PANTHER" id="PTHR30629:SF2">
    <property type="entry name" value="PROPHAGE INTEGRASE INTS-RELATED"/>
    <property type="match status" value="1"/>
</dbReference>
<evidence type="ECO:0000256" key="3">
    <source>
        <dbReference type="ARBA" id="ARBA00023125"/>
    </source>
</evidence>
<name>A0A5E4V3H4_9BURK</name>
<keyword evidence="2" id="KW-0229">DNA integration</keyword>
<dbReference type="AlphaFoldDB" id="A0A5E4V3H4"/>
<dbReference type="Pfam" id="PF22022">
    <property type="entry name" value="Phage_int_M"/>
    <property type="match status" value="1"/>
</dbReference>
<dbReference type="SUPFAM" id="SSF56349">
    <property type="entry name" value="DNA breaking-rejoining enzymes"/>
    <property type="match status" value="1"/>
</dbReference>
<dbReference type="InterPro" id="IPR053876">
    <property type="entry name" value="Phage_int_M"/>
</dbReference>
<dbReference type="InterPro" id="IPR025166">
    <property type="entry name" value="Integrase_DNA_bind_dom"/>
</dbReference>
<dbReference type="PANTHER" id="PTHR30629">
    <property type="entry name" value="PROPHAGE INTEGRASE"/>
    <property type="match status" value="1"/>
</dbReference>
<evidence type="ECO:0000313" key="9">
    <source>
        <dbReference type="Proteomes" id="UP000383971"/>
    </source>
</evidence>
<dbReference type="InterPro" id="IPR050808">
    <property type="entry name" value="Phage_Integrase"/>
</dbReference>
<feature type="domain" description="Tyr recombinase" evidence="6">
    <location>
        <begin position="214"/>
        <end position="387"/>
    </location>
</feature>
<dbReference type="InterPro" id="IPR013762">
    <property type="entry name" value="Integrase-like_cat_sf"/>
</dbReference>
<evidence type="ECO:0000256" key="5">
    <source>
        <dbReference type="PROSITE-ProRule" id="PRU01248"/>
    </source>
</evidence>
<sequence>MANAINKLSALQVNRLSKPGLYSDGAGLYLQITKGGVKSWLFRYMRSGRARGMGLGSVHTVSLSDARIKALEVRKQLLEGIDPLDAKQQVQALVKVSAVTAITFDECSAAYIDAHSSGWKNAKHADQWRNTLATYASPHFGALPITELDTDLVMKALEPIWISKTETASRVRGRIEAVLDWATARGHRVGENPARWKGHLDHLLPKRSKVQAVVHHAALPYVDAPKFMTQLRSIDTMAAKALELLILTATRTSEVIEARWDEFNLTTAIWRIPAERMKAGKEHRIPLSPAAVTLLEHMQAIKQNEFVFPGQRKNRPLSNMALLQLLKRMGRSDLTAHGFRSTFRDWIGETTHYPREVAEAALAHLLKDKAEAAYARGDLFEKRTSMMSGWATYLSKQLGTPCKFGAI</sequence>
<dbReference type="GO" id="GO:0015074">
    <property type="term" value="P:DNA integration"/>
    <property type="evidence" value="ECO:0007669"/>
    <property type="project" value="UniProtKB-KW"/>
</dbReference>
<dbReference type="InterPro" id="IPR038488">
    <property type="entry name" value="Integrase_DNA-bd_sf"/>
</dbReference>
<protein>
    <submittedName>
        <fullName evidence="8">Integrase</fullName>
    </submittedName>
</protein>
<dbReference type="InterPro" id="IPR011010">
    <property type="entry name" value="DNA_brk_join_enz"/>
</dbReference>
<accession>A0A5E4V3H4</accession>
<organism evidence="8 9">
    <name type="scientific">Pandoraea communis</name>
    <dbReference type="NCBI Taxonomy" id="2508297"/>
    <lineage>
        <taxon>Bacteria</taxon>
        <taxon>Pseudomonadati</taxon>
        <taxon>Pseudomonadota</taxon>
        <taxon>Betaproteobacteria</taxon>
        <taxon>Burkholderiales</taxon>
        <taxon>Burkholderiaceae</taxon>
        <taxon>Pandoraea</taxon>
    </lineage>
</organism>
<feature type="domain" description="Core-binding (CB)" evidence="7">
    <location>
        <begin position="102"/>
        <end position="183"/>
    </location>
</feature>
<dbReference type="PROSITE" id="PS51898">
    <property type="entry name" value="TYR_RECOMBINASE"/>
    <property type="match status" value="1"/>
</dbReference>
<evidence type="ECO:0000256" key="1">
    <source>
        <dbReference type="ARBA" id="ARBA00008857"/>
    </source>
</evidence>
<dbReference type="GO" id="GO:0006310">
    <property type="term" value="P:DNA recombination"/>
    <property type="evidence" value="ECO:0007669"/>
    <property type="project" value="UniProtKB-KW"/>
</dbReference>
<dbReference type="EMBL" id="CABPSE010000007">
    <property type="protein sequence ID" value="VVE06671.1"/>
    <property type="molecule type" value="Genomic_DNA"/>
</dbReference>
<reference evidence="8 9" key="1">
    <citation type="submission" date="2019-08" db="EMBL/GenBank/DDBJ databases">
        <authorList>
            <person name="Peeters C."/>
        </authorList>
    </citation>
    <scope>NUCLEOTIDE SEQUENCE [LARGE SCALE GENOMIC DNA]</scope>
    <source>
        <strain evidence="8 9">LMG 31111</strain>
    </source>
</reference>
<dbReference type="Pfam" id="PF00589">
    <property type="entry name" value="Phage_integrase"/>
    <property type="match status" value="1"/>
</dbReference>
<keyword evidence="4" id="KW-0233">DNA recombination</keyword>
<dbReference type="Proteomes" id="UP000383971">
    <property type="component" value="Unassembled WGS sequence"/>
</dbReference>
<evidence type="ECO:0000256" key="4">
    <source>
        <dbReference type="ARBA" id="ARBA00023172"/>
    </source>
</evidence>
<dbReference type="Gene3D" id="3.30.160.390">
    <property type="entry name" value="Integrase, DNA-binding domain"/>
    <property type="match status" value="1"/>
</dbReference>
<dbReference type="Gene3D" id="1.10.443.10">
    <property type="entry name" value="Intergrase catalytic core"/>
    <property type="match status" value="1"/>
</dbReference>
<evidence type="ECO:0000313" key="8">
    <source>
        <dbReference type="EMBL" id="VVE06671.1"/>
    </source>
</evidence>
<dbReference type="InterPro" id="IPR044068">
    <property type="entry name" value="CB"/>
</dbReference>
<dbReference type="RefSeq" id="WP_150585131.1">
    <property type="nucleotide sequence ID" value="NZ_CABPSE010000007.1"/>
</dbReference>
<proteinExistence type="inferred from homology"/>
<evidence type="ECO:0000256" key="2">
    <source>
        <dbReference type="ARBA" id="ARBA00022908"/>
    </source>
</evidence>
<gene>
    <name evidence="8" type="ORF">PCO31111_02435</name>
</gene>
<dbReference type="InterPro" id="IPR010998">
    <property type="entry name" value="Integrase_recombinase_N"/>
</dbReference>
<comment type="similarity">
    <text evidence="1">Belongs to the 'phage' integrase family.</text>
</comment>
<keyword evidence="3 5" id="KW-0238">DNA-binding</keyword>
<evidence type="ECO:0000259" key="6">
    <source>
        <dbReference type="PROSITE" id="PS51898"/>
    </source>
</evidence>
<dbReference type="PROSITE" id="PS51900">
    <property type="entry name" value="CB"/>
    <property type="match status" value="1"/>
</dbReference>
<dbReference type="InterPro" id="IPR002104">
    <property type="entry name" value="Integrase_catalytic"/>
</dbReference>
<evidence type="ECO:0000259" key="7">
    <source>
        <dbReference type="PROSITE" id="PS51900"/>
    </source>
</evidence>
<dbReference type="GO" id="GO:0003677">
    <property type="term" value="F:DNA binding"/>
    <property type="evidence" value="ECO:0007669"/>
    <property type="project" value="UniProtKB-UniRule"/>
</dbReference>
<dbReference type="Pfam" id="PF13356">
    <property type="entry name" value="Arm-DNA-bind_3"/>
    <property type="match status" value="1"/>
</dbReference>